<feature type="region of interest" description="Disordered" evidence="1">
    <location>
        <begin position="40"/>
        <end position="63"/>
    </location>
</feature>
<protein>
    <recommendedName>
        <fullName evidence="2">Reverse transcriptase domain-containing protein</fullName>
    </recommendedName>
</protein>
<reference evidence="3 4" key="1">
    <citation type="journal article" date="2023" name="J. Hered.">
        <title>Chromosome-level genome of the wood stork (Mycteria americana) provides insight into avian chromosome evolution.</title>
        <authorList>
            <person name="Flamio R. Jr."/>
            <person name="Ramstad K.M."/>
        </authorList>
    </citation>
    <scope>NUCLEOTIDE SEQUENCE [LARGE SCALE GENOMIC DNA]</scope>
    <source>
        <strain evidence="3">JAX WOST 10</strain>
    </source>
</reference>
<evidence type="ECO:0000313" key="3">
    <source>
        <dbReference type="EMBL" id="KAK4816934.1"/>
    </source>
</evidence>
<gene>
    <name evidence="3" type="ORF">QYF61_025430</name>
</gene>
<evidence type="ECO:0000313" key="4">
    <source>
        <dbReference type="Proteomes" id="UP001333110"/>
    </source>
</evidence>
<dbReference type="AlphaFoldDB" id="A0AAN7RR95"/>
<evidence type="ECO:0000256" key="1">
    <source>
        <dbReference type="SAM" id="MobiDB-lite"/>
    </source>
</evidence>
<dbReference type="Proteomes" id="UP001333110">
    <property type="component" value="Unassembled WGS sequence"/>
</dbReference>
<dbReference type="PANTHER" id="PTHR33332">
    <property type="entry name" value="REVERSE TRANSCRIPTASE DOMAIN-CONTAINING PROTEIN"/>
    <property type="match status" value="1"/>
</dbReference>
<name>A0AAN7RR95_MYCAM</name>
<accession>A0AAN7RR95</accession>
<comment type="caution">
    <text evidence="3">The sequence shown here is derived from an EMBL/GenBank/DDBJ whole genome shotgun (WGS) entry which is preliminary data.</text>
</comment>
<evidence type="ECO:0000259" key="2">
    <source>
        <dbReference type="PROSITE" id="PS50878"/>
    </source>
</evidence>
<feature type="domain" description="Reverse transcriptase" evidence="2">
    <location>
        <begin position="1"/>
        <end position="265"/>
    </location>
</feature>
<sequence>MQLQVLVTLFTEAIVLRNLNSEIKKSDSDIYTAQAVEAGTDHGIDPPRSYARAHGGQGGDSRQPTVLNGFTEDKSCLTNLGAFYKGVTTTVDKAEAIDVIWLDFCKAFDAVPHNILLSKLERDGFDGWTVQWIRNWLNGHIQRVAVNGSMSRWGSVMSGVPQGSILEPVLFNIFINDIDSEIKCTLSKFADDTELSGAVDRPEGWDVIQRDLDKLEKWACVNLMRFNKAKCRVLHLGWGNPQFQYRLGDEEIESSPAEKDLGVLVDEKLDMSRQRALAAQKANRTLGSVKSSVASRSREVILPLYSALVRPHLQCCVQLWSPQHRKDMDLLERVQRRATKMM</sequence>
<keyword evidence="4" id="KW-1185">Reference proteome</keyword>
<organism evidence="3 4">
    <name type="scientific">Mycteria americana</name>
    <name type="common">Wood stork</name>
    <dbReference type="NCBI Taxonomy" id="33587"/>
    <lineage>
        <taxon>Eukaryota</taxon>
        <taxon>Metazoa</taxon>
        <taxon>Chordata</taxon>
        <taxon>Craniata</taxon>
        <taxon>Vertebrata</taxon>
        <taxon>Euteleostomi</taxon>
        <taxon>Archelosauria</taxon>
        <taxon>Archosauria</taxon>
        <taxon>Dinosauria</taxon>
        <taxon>Saurischia</taxon>
        <taxon>Theropoda</taxon>
        <taxon>Coelurosauria</taxon>
        <taxon>Aves</taxon>
        <taxon>Neognathae</taxon>
        <taxon>Neoaves</taxon>
        <taxon>Aequornithes</taxon>
        <taxon>Ciconiiformes</taxon>
        <taxon>Ciconiidae</taxon>
        <taxon>Mycteria</taxon>
    </lineage>
</organism>
<dbReference type="EMBL" id="JAUNZN010000009">
    <property type="protein sequence ID" value="KAK4816934.1"/>
    <property type="molecule type" value="Genomic_DNA"/>
</dbReference>
<proteinExistence type="predicted"/>
<dbReference type="InterPro" id="IPR000477">
    <property type="entry name" value="RT_dom"/>
</dbReference>
<dbReference type="Pfam" id="PF00078">
    <property type="entry name" value="RVT_1"/>
    <property type="match status" value="1"/>
</dbReference>
<dbReference type="PROSITE" id="PS50878">
    <property type="entry name" value="RT_POL"/>
    <property type="match status" value="1"/>
</dbReference>